<evidence type="ECO:0000313" key="10">
    <source>
        <dbReference type="EMBL" id="RLQ23026.1"/>
    </source>
</evidence>
<evidence type="ECO:0000256" key="4">
    <source>
        <dbReference type="ARBA" id="ARBA00022679"/>
    </source>
</evidence>
<evidence type="ECO:0000256" key="3">
    <source>
        <dbReference type="ARBA" id="ARBA00022576"/>
    </source>
</evidence>
<evidence type="ECO:0000313" key="11">
    <source>
        <dbReference type="Proteomes" id="UP000265509"/>
    </source>
</evidence>
<dbReference type="GO" id="GO:0005737">
    <property type="term" value="C:cytoplasm"/>
    <property type="evidence" value="ECO:0007669"/>
    <property type="project" value="UniProtKB-SubCell"/>
</dbReference>
<keyword evidence="4 9" id="KW-0808">Transferase</keyword>
<gene>
    <name evidence="9" type="primary">bioA</name>
    <name evidence="10" type="ORF">DWB85_03335</name>
</gene>
<keyword evidence="3 9" id="KW-0032">Aminotransferase</keyword>
<feature type="binding site" evidence="9">
    <location>
        <position position="252"/>
    </location>
    <ligand>
        <name>pyridoxal 5'-phosphate</name>
        <dbReference type="ChEBI" id="CHEBI:597326"/>
    </ligand>
</feature>
<dbReference type="InterPro" id="IPR049704">
    <property type="entry name" value="Aminotrans_3_PPA_site"/>
</dbReference>
<evidence type="ECO:0000256" key="7">
    <source>
        <dbReference type="ARBA" id="ARBA00022898"/>
    </source>
</evidence>
<dbReference type="GO" id="GO:0030170">
    <property type="term" value="F:pyridoxal phosphate binding"/>
    <property type="evidence" value="ECO:0007669"/>
    <property type="project" value="UniProtKB-UniRule"/>
</dbReference>
<dbReference type="RefSeq" id="WP_117952794.1">
    <property type="nucleotide sequence ID" value="NZ_QRAN01000003.1"/>
</dbReference>
<dbReference type="NCBIfam" id="NF004624">
    <property type="entry name" value="PRK05964.1"/>
    <property type="match status" value="1"/>
</dbReference>
<dbReference type="Pfam" id="PF00202">
    <property type="entry name" value="Aminotran_3"/>
    <property type="match status" value="1"/>
</dbReference>
<feature type="modified residue" description="N6-(pyridoxal phosphate)lysine" evidence="9">
    <location>
        <position position="281"/>
    </location>
</feature>
<dbReference type="Gene3D" id="3.40.640.10">
    <property type="entry name" value="Type I PLP-dependent aspartate aminotransferase-like (Major domain)"/>
    <property type="match status" value="1"/>
</dbReference>
<feature type="site" description="Participates in the substrate recognition with KAPA and in a stacking interaction with the adenine ring of SAM" evidence="9">
    <location>
        <position position="23"/>
    </location>
</feature>
<feature type="binding site" evidence="9">
    <location>
        <position position="58"/>
    </location>
    <ligand>
        <name>substrate</name>
    </ligand>
</feature>
<feature type="binding site" evidence="9">
    <location>
        <position position="281"/>
    </location>
    <ligand>
        <name>substrate</name>
    </ligand>
</feature>
<keyword evidence="5 9" id="KW-0949">S-adenosyl-L-methionine</keyword>
<keyword evidence="7 9" id="KW-0663">Pyridoxal phosphate</keyword>
<name>A0A3L7E0J4_9GAMM</name>
<accession>A0A3L7E0J4</accession>
<dbReference type="InterPro" id="IPR015421">
    <property type="entry name" value="PyrdxlP-dep_Trfase_major"/>
</dbReference>
<evidence type="ECO:0000256" key="8">
    <source>
        <dbReference type="ARBA" id="ARBA00048449"/>
    </source>
</evidence>
<dbReference type="InterPro" id="IPR015424">
    <property type="entry name" value="PyrdxlP-dep_Trfase"/>
</dbReference>
<dbReference type="NCBIfam" id="NF005940">
    <property type="entry name" value="PRK07986.1"/>
    <property type="match status" value="1"/>
</dbReference>
<evidence type="ECO:0000256" key="5">
    <source>
        <dbReference type="ARBA" id="ARBA00022691"/>
    </source>
</evidence>
<comment type="catalytic activity">
    <reaction evidence="8 9">
        <text>(8S)-8-amino-7-oxononanoate + S-adenosyl-L-methionine = S-adenosyl-4-methylsulfanyl-2-oxobutanoate + (7R,8S)-7,8-diammoniononanoate</text>
        <dbReference type="Rhea" id="RHEA:16861"/>
        <dbReference type="ChEBI" id="CHEBI:16490"/>
        <dbReference type="ChEBI" id="CHEBI:59789"/>
        <dbReference type="ChEBI" id="CHEBI:149468"/>
        <dbReference type="ChEBI" id="CHEBI:149469"/>
        <dbReference type="EC" id="2.6.1.62"/>
    </reaction>
</comment>
<feature type="binding site" evidence="9">
    <location>
        <begin position="315"/>
        <end position="316"/>
    </location>
    <ligand>
        <name>pyridoxal 5'-phosphate</name>
        <dbReference type="ChEBI" id="CHEBI:597326"/>
    </ligand>
</feature>
<protein>
    <recommendedName>
        <fullName evidence="9">Adenosylmethionine-8-amino-7-oxononanoate aminotransferase</fullName>
        <ecNumber evidence="9">2.6.1.62</ecNumber>
    </recommendedName>
    <alternativeName>
        <fullName evidence="9">7,8-diamino-pelargonic acid aminotransferase</fullName>
        <shortName evidence="9">DAPA AT</shortName>
        <shortName evidence="9">DAPA aminotransferase</shortName>
    </alternativeName>
    <alternativeName>
        <fullName evidence="9">7,8-diaminononanoate synthase</fullName>
        <shortName evidence="9">DANS</shortName>
    </alternativeName>
    <alternativeName>
        <fullName evidence="9">Diaminopelargonic acid synthase</fullName>
    </alternativeName>
</protein>
<dbReference type="HAMAP" id="MF_00834">
    <property type="entry name" value="BioA"/>
    <property type="match status" value="1"/>
</dbReference>
<keyword evidence="11" id="KW-1185">Reference proteome</keyword>
<dbReference type="NCBIfam" id="TIGR00508">
    <property type="entry name" value="bioA"/>
    <property type="match status" value="1"/>
</dbReference>
<evidence type="ECO:0000256" key="9">
    <source>
        <dbReference type="HAMAP-Rule" id="MF_00834"/>
    </source>
</evidence>
<proteinExistence type="inferred from homology"/>
<dbReference type="PROSITE" id="PS00600">
    <property type="entry name" value="AA_TRANSFER_CLASS_3"/>
    <property type="match status" value="1"/>
</dbReference>
<dbReference type="FunFam" id="3.40.640.10:FF:000041">
    <property type="entry name" value="Adenosylmethionine-8-amino-7-oxononanoate aminotransferase"/>
    <property type="match status" value="1"/>
</dbReference>
<dbReference type="Gene3D" id="3.90.1150.10">
    <property type="entry name" value="Aspartate Aminotransferase, domain 1"/>
    <property type="match status" value="1"/>
</dbReference>
<dbReference type="GO" id="GO:0009102">
    <property type="term" value="P:biotin biosynthetic process"/>
    <property type="evidence" value="ECO:0007669"/>
    <property type="project" value="UniProtKB-UniRule"/>
</dbReference>
<dbReference type="SUPFAM" id="SSF53383">
    <property type="entry name" value="PLP-dependent transferases"/>
    <property type="match status" value="1"/>
</dbReference>
<feature type="binding site" evidence="9">
    <location>
        <position position="151"/>
    </location>
    <ligand>
        <name>substrate</name>
    </ligand>
</feature>
<organism evidence="10 11">
    <name type="scientific">Seongchinamella sediminis</name>
    <dbReference type="NCBI Taxonomy" id="2283635"/>
    <lineage>
        <taxon>Bacteria</taxon>
        <taxon>Pseudomonadati</taxon>
        <taxon>Pseudomonadota</taxon>
        <taxon>Gammaproteobacteria</taxon>
        <taxon>Cellvibrionales</taxon>
        <taxon>Halieaceae</taxon>
        <taxon>Seongchinamella</taxon>
    </lineage>
</organism>
<dbReference type="InterPro" id="IPR005814">
    <property type="entry name" value="Aminotrans_3"/>
</dbReference>
<dbReference type="InterPro" id="IPR015422">
    <property type="entry name" value="PyrdxlP-dep_Trfase_small"/>
</dbReference>
<comment type="function">
    <text evidence="9">Catalyzes the transfer of the alpha-amino group from S-adenosyl-L-methionine (SAM) to 7-keto-8-aminopelargonic acid (KAPA) to form 7,8-diaminopelargonic acid (DAPA). It is the only aminotransferase known to utilize SAM as an amino donor.</text>
</comment>
<comment type="subunit">
    <text evidence="9">Homodimer.</text>
</comment>
<dbReference type="PANTHER" id="PTHR42684:SF17">
    <property type="entry name" value="ADENOSYLMETHIONINE-8-AMINO-7-OXONONANOATE AMINOTRANSFERASE"/>
    <property type="match status" value="1"/>
</dbReference>
<dbReference type="OrthoDB" id="9801052at2"/>
<comment type="pathway">
    <text evidence="2 9">Cofactor biosynthesis; biotin biosynthesis; 7,8-diaminononanoate from 8-amino-7-oxononanoate (SAM route): step 1/1.</text>
</comment>
<comment type="cofactor">
    <cofactor evidence="1 9">
        <name>pyridoxal 5'-phosphate</name>
        <dbReference type="ChEBI" id="CHEBI:597326"/>
    </cofactor>
</comment>
<keyword evidence="6 9" id="KW-0093">Biotin biosynthesis</keyword>
<dbReference type="PANTHER" id="PTHR42684">
    <property type="entry name" value="ADENOSYLMETHIONINE-8-AMINO-7-OXONONANOATE AMINOTRANSFERASE"/>
    <property type="match status" value="1"/>
</dbReference>
<dbReference type="GO" id="GO:0004015">
    <property type="term" value="F:adenosylmethionine-8-amino-7-oxononanoate transaminase activity"/>
    <property type="evidence" value="ECO:0007669"/>
    <property type="project" value="UniProtKB-UniRule"/>
</dbReference>
<dbReference type="Proteomes" id="UP000265509">
    <property type="component" value="Unassembled WGS sequence"/>
</dbReference>
<evidence type="ECO:0000256" key="2">
    <source>
        <dbReference type="ARBA" id="ARBA00005063"/>
    </source>
</evidence>
<sequence length="431" mass="46950">MTTANTLWQELQQGDRDHVWHPYAASPPTGDVYPVTSARGVRLTLADGRELIDGMASWWCAIHGYNHPLLNRAVQEQLGKMSHVMFGGLTHPAAVKLAQSLVRLTPEPLSRVFFSDSGSVAVEVALKMAIQYWQACGKSEKQKIVALRSGYHGDTFGAMSVCDPVTGMHHLFGDVLSKQHFVSAPDCSFDGPCPESAMTEMADLLSRRHREIAAVIVEPVVQGAGGMRFYSPDYLRKLRALCDAFDVLLIFDEIATGFGRTGKLFALEHAKVTPDILCLGKALTGGYMTLAATLCTTDIAKIINHSEARAFMHGPTFMANPLACATANASIELLLSQPWTRTVQRLNLQLEEGLSPARKLPGVRDVRTLGAIGVIELDAAVDMAKVQPMFVERGVWVRPFGKLVYTMPPYIMGQQDVATLTGAMVEVVAAL</sequence>
<feature type="binding site" evidence="9">
    <location>
        <begin position="118"/>
        <end position="119"/>
    </location>
    <ligand>
        <name>pyridoxal 5'-phosphate</name>
        <dbReference type="ChEBI" id="CHEBI:597326"/>
    </ligand>
</feature>
<dbReference type="EMBL" id="QRAN01000003">
    <property type="protein sequence ID" value="RLQ23026.1"/>
    <property type="molecule type" value="Genomic_DNA"/>
</dbReference>
<reference evidence="10 11" key="1">
    <citation type="submission" date="2018-07" db="EMBL/GenBank/DDBJ databases">
        <title>Halioglobus sp. genome submission.</title>
        <authorList>
            <person name="Ye M.-Q."/>
            <person name="Du Z.-J."/>
        </authorList>
    </citation>
    <scope>NUCLEOTIDE SEQUENCE [LARGE SCALE GENOMIC DNA]</scope>
    <source>
        <strain evidence="10 11">U0301</strain>
    </source>
</reference>
<comment type="subcellular location">
    <subcellularLocation>
        <location evidence="9">Cytoplasm</location>
    </subcellularLocation>
</comment>
<feature type="binding site" evidence="9">
    <location>
        <position position="398"/>
    </location>
    <ligand>
        <name>substrate</name>
    </ligand>
</feature>
<dbReference type="InterPro" id="IPR005815">
    <property type="entry name" value="BioA"/>
</dbReference>
<dbReference type="UniPathway" id="UPA00078">
    <property type="reaction ID" value="UER00160"/>
</dbReference>
<dbReference type="EC" id="2.6.1.62" evidence="9"/>
<keyword evidence="9" id="KW-0963">Cytoplasm</keyword>
<evidence type="ECO:0000256" key="1">
    <source>
        <dbReference type="ARBA" id="ARBA00001933"/>
    </source>
</evidence>
<evidence type="ECO:0000256" key="6">
    <source>
        <dbReference type="ARBA" id="ARBA00022756"/>
    </source>
</evidence>
<feature type="binding site" evidence="9">
    <location>
        <position position="314"/>
    </location>
    <ligand>
        <name>substrate</name>
    </ligand>
</feature>
<dbReference type="AlphaFoldDB" id="A0A3L7E0J4"/>
<comment type="caution">
    <text evidence="10">The sequence shown here is derived from an EMBL/GenBank/DDBJ whole genome shotgun (WGS) entry which is preliminary data.</text>
</comment>
<comment type="similarity">
    <text evidence="9">Belongs to the class-III pyridoxal-phosphate-dependent aminotransferase family. BioA subfamily.</text>
</comment>
<dbReference type="CDD" id="cd00610">
    <property type="entry name" value="OAT_like"/>
    <property type="match status" value="1"/>
</dbReference>